<protein>
    <recommendedName>
        <fullName evidence="4">Small CPxCG-related zinc finger protein</fullName>
    </recommendedName>
</protein>
<name>A0A9Q4L444_9EURY</name>
<dbReference type="EMBL" id="JAMQOT010000001">
    <property type="protein sequence ID" value="MDF9744971.1"/>
    <property type="molecule type" value="Genomic_DNA"/>
</dbReference>
<dbReference type="RefSeq" id="WP_277520434.1">
    <property type="nucleotide sequence ID" value="NZ_JAMQOT010000001.1"/>
</dbReference>
<gene>
    <name evidence="2" type="ORF">NDI89_05150</name>
</gene>
<comment type="caution">
    <text evidence="2">The sequence shown here is derived from an EMBL/GenBank/DDBJ whole genome shotgun (WGS) entry which is preliminary data.</text>
</comment>
<evidence type="ECO:0008006" key="4">
    <source>
        <dbReference type="Google" id="ProtNLM"/>
    </source>
</evidence>
<reference evidence="2" key="1">
    <citation type="submission" date="2022-06" db="EMBL/GenBank/DDBJ databases">
        <title>Natrinema sp. a new haloarchaeum isolate from saline soil.</title>
        <authorList>
            <person name="Strakova D."/>
            <person name="Galisteo C."/>
            <person name="Sanchez-Porro C."/>
            <person name="Ventosa A."/>
        </authorList>
    </citation>
    <scope>NUCLEOTIDE SEQUENCE</scope>
    <source>
        <strain evidence="2">S1CR25-10</strain>
    </source>
</reference>
<evidence type="ECO:0000313" key="2">
    <source>
        <dbReference type="EMBL" id="MDF9744971.1"/>
    </source>
</evidence>
<evidence type="ECO:0000256" key="1">
    <source>
        <dbReference type="SAM" id="MobiDB-lite"/>
    </source>
</evidence>
<feature type="region of interest" description="Disordered" evidence="1">
    <location>
        <begin position="1"/>
        <end position="23"/>
    </location>
</feature>
<accession>A0A9Q4L444</accession>
<keyword evidence="3" id="KW-1185">Reference proteome</keyword>
<sequence length="76" mass="8095">MSDERADPTSSEPSAPTDDVPYSLERARERFDPALPDCPLCGTPIWAVSVIGPLEASAAPCGCTVTPGLLETDREY</sequence>
<dbReference type="AlphaFoldDB" id="A0A9Q4L444"/>
<proteinExistence type="predicted"/>
<dbReference type="Proteomes" id="UP001154061">
    <property type="component" value="Unassembled WGS sequence"/>
</dbReference>
<evidence type="ECO:0000313" key="3">
    <source>
        <dbReference type="Proteomes" id="UP001154061"/>
    </source>
</evidence>
<organism evidence="2 3">
    <name type="scientific">Natrinema salsiterrestre</name>
    <dbReference type="NCBI Taxonomy" id="2950540"/>
    <lineage>
        <taxon>Archaea</taxon>
        <taxon>Methanobacteriati</taxon>
        <taxon>Methanobacteriota</taxon>
        <taxon>Stenosarchaea group</taxon>
        <taxon>Halobacteria</taxon>
        <taxon>Halobacteriales</taxon>
        <taxon>Natrialbaceae</taxon>
        <taxon>Natrinema</taxon>
    </lineage>
</organism>